<feature type="compositionally biased region" description="Low complexity" evidence="8">
    <location>
        <begin position="227"/>
        <end position="243"/>
    </location>
</feature>
<keyword evidence="6" id="KW-0811">Translocation</keyword>
<feature type="compositionally biased region" description="Low complexity" evidence="8">
    <location>
        <begin position="270"/>
        <end position="284"/>
    </location>
</feature>
<keyword evidence="10" id="KW-1185">Reference proteome</keyword>
<organism evidence="9 10">
    <name type="scientific">Ancylobacter tetraedralis</name>
    <dbReference type="NCBI Taxonomy" id="217068"/>
    <lineage>
        <taxon>Bacteria</taxon>
        <taxon>Pseudomonadati</taxon>
        <taxon>Pseudomonadota</taxon>
        <taxon>Alphaproteobacteria</taxon>
        <taxon>Hyphomicrobiales</taxon>
        <taxon>Xanthobacteraceae</taxon>
        <taxon>Ancylobacter</taxon>
    </lineage>
</organism>
<dbReference type="EMBL" id="JACICD010000001">
    <property type="protein sequence ID" value="MBB3770414.1"/>
    <property type="molecule type" value="Genomic_DNA"/>
</dbReference>
<dbReference type="Gene3D" id="1.20.5.3310">
    <property type="match status" value="1"/>
</dbReference>
<comment type="caution">
    <text evidence="9">The sequence shown here is derived from an EMBL/GenBank/DDBJ whole genome shotgun (WGS) entry which is preliminary data.</text>
</comment>
<evidence type="ECO:0000256" key="2">
    <source>
        <dbReference type="ARBA" id="ARBA00022448"/>
    </source>
</evidence>
<feature type="region of interest" description="Disordered" evidence="8">
    <location>
        <begin position="179"/>
        <end position="202"/>
    </location>
</feature>
<evidence type="ECO:0000256" key="7">
    <source>
        <dbReference type="ARBA" id="ARBA00023136"/>
    </source>
</evidence>
<dbReference type="InterPro" id="IPR003369">
    <property type="entry name" value="TatA/B/E"/>
</dbReference>
<evidence type="ECO:0000256" key="4">
    <source>
        <dbReference type="ARBA" id="ARBA00022927"/>
    </source>
</evidence>
<keyword evidence="2" id="KW-0813">Transport</keyword>
<dbReference type="Proteomes" id="UP000533469">
    <property type="component" value="Unassembled WGS sequence"/>
</dbReference>
<name>A0A839Z0Z5_9HYPH</name>
<feature type="region of interest" description="Disordered" evidence="8">
    <location>
        <begin position="222"/>
        <end position="332"/>
    </location>
</feature>
<dbReference type="AlphaFoldDB" id="A0A839Z0Z5"/>
<feature type="region of interest" description="Disordered" evidence="8">
    <location>
        <begin position="85"/>
        <end position="114"/>
    </location>
</feature>
<evidence type="ECO:0000256" key="3">
    <source>
        <dbReference type="ARBA" id="ARBA00022692"/>
    </source>
</evidence>
<evidence type="ECO:0000256" key="5">
    <source>
        <dbReference type="ARBA" id="ARBA00022989"/>
    </source>
</evidence>
<evidence type="ECO:0000256" key="6">
    <source>
        <dbReference type="ARBA" id="ARBA00023010"/>
    </source>
</evidence>
<evidence type="ECO:0000256" key="8">
    <source>
        <dbReference type="SAM" id="MobiDB-lite"/>
    </source>
</evidence>
<protein>
    <submittedName>
        <fullName evidence="9">Sec-independent protein translocase protein TatB</fullName>
    </submittedName>
</protein>
<evidence type="ECO:0000256" key="1">
    <source>
        <dbReference type="ARBA" id="ARBA00004167"/>
    </source>
</evidence>
<comment type="subcellular location">
    <subcellularLocation>
        <location evidence="1">Membrane</location>
        <topology evidence="1">Single-pass membrane protein</topology>
    </subcellularLocation>
</comment>
<sequence>MIGVVALVVIGPKELPAVLRKVGQGVSKLRRMAGDFQGQFNEALREAELSEFKDNITGLKNDLGNLAADAHKSIASAIPTNPLHDIEDSLKAPTSPVERKDLPPDAVEGLPPEASELEPNAFESIEDEVRAAAAHLPEATTPAPVIAPPVPALAVSPPVIAEVKPAEVKPADVKPAEIKPASVKPSSAIADAPADEKPKRVPRRKVVAPVEVEGVQTAFALGDASSVEATEAAKPAARANRVASKTATTAADPAVHPSAKPALTRARAKPALPATESAPASPATQGAAVKPSKPRVAQPRIAQPRASKPPVTQPGDAAPAGRDTTGNEEPQA</sequence>
<evidence type="ECO:0000313" key="10">
    <source>
        <dbReference type="Proteomes" id="UP000533469"/>
    </source>
</evidence>
<keyword evidence="3" id="KW-0812">Transmembrane</keyword>
<keyword evidence="4" id="KW-0653">Protein transport</keyword>
<reference evidence="9 10" key="1">
    <citation type="submission" date="2020-08" db="EMBL/GenBank/DDBJ databases">
        <title>Genomic Encyclopedia of Type Strains, Phase IV (KMG-IV): sequencing the most valuable type-strain genomes for metagenomic binning, comparative biology and taxonomic classification.</title>
        <authorList>
            <person name="Goeker M."/>
        </authorList>
    </citation>
    <scope>NUCLEOTIDE SEQUENCE [LARGE SCALE GENOMIC DNA]</scope>
    <source>
        <strain evidence="9 10">DSM 5895</strain>
    </source>
</reference>
<keyword evidence="5" id="KW-1133">Transmembrane helix</keyword>
<proteinExistence type="predicted"/>
<accession>A0A839Z0Z5</accession>
<evidence type="ECO:0000313" key="9">
    <source>
        <dbReference type="EMBL" id="MBB3770414.1"/>
    </source>
</evidence>
<keyword evidence="7" id="KW-0472">Membrane</keyword>
<dbReference type="Pfam" id="PF02416">
    <property type="entry name" value="TatA_B_E"/>
    <property type="match status" value="1"/>
</dbReference>
<gene>
    <name evidence="9" type="ORF">FHS55_001000</name>
</gene>